<evidence type="ECO:0000313" key="2">
    <source>
        <dbReference type="Proteomes" id="UP001229421"/>
    </source>
</evidence>
<evidence type="ECO:0000313" key="1">
    <source>
        <dbReference type="EMBL" id="KAK1440876.1"/>
    </source>
</evidence>
<comment type="caution">
    <text evidence="1">The sequence shown here is derived from an EMBL/GenBank/DDBJ whole genome shotgun (WGS) entry which is preliminary data.</text>
</comment>
<reference evidence="1" key="1">
    <citation type="journal article" date="2023" name="bioRxiv">
        <title>Improved chromosome-level genome assembly for marigold (Tagetes erecta).</title>
        <authorList>
            <person name="Jiang F."/>
            <person name="Yuan L."/>
            <person name="Wang S."/>
            <person name="Wang H."/>
            <person name="Xu D."/>
            <person name="Wang A."/>
            <person name="Fan W."/>
        </authorList>
    </citation>
    <scope>NUCLEOTIDE SEQUENCE</scope>
    <source>
        <strain evidence="1">WSJ</strain>
        <tissue evidence="1">Leaf</tissue>
    </source>
</reference>
<dbReference type="Gene3D" id="3.40.395.10">
    <property type="entry name" value="Adenoviral Proteinase, Chain A"/>
    <property type="match status" value="1"/>
</dbReference>
<organism evidence="1 2">
    <name type="scientific">Tagetes erecta</name>
    <name type="common">African marigold</name>
    <dbReference type="NCBI Taxonomy" id="13708"/>
    <lineage>
        <taxon>Eukaryota</taxon>
        <taxon>Viridiplantae</taxon>
        <taxon>Streptophyta</taxon>
        <taxon>Embryophyta</taxon>
        <taxon>Tracheophyta</taxon>
        <taxon>Spermatophyta</taxon>
        <taxon>Magnoliopsida</taxon>
        <taxon>eudicotyledons</taxon>
        <taxon>Gunneridae</taxon>
        <taxon>Pentapetalae</taxon>
        <taxon>asterids</taxon>
        <taxon>campanulids</taxon>
        <taxon>Asterales</taxon>
        <taxon>Asteraceae</taxon>
        <taxon>Asteroideae</taxon>
        <taxon>Heliantheae alliance</taxon>
        <taxon>Tageteae</taxon>
        <taxon>Tagetes</taxon>
    </lineage>
</organism>
<dbReference type="Proteomes" id="UP001229421">
    <property type="component" value="Unassembled WGS sequence"/>
</dbReference>
<dbReference type="AlphaFoldDB" id="A0AAD8LL63"/>
<sequence>MAMVLLSEVAMEMVMVECGGGGTVYHQKRGAEDDTGVLSIDHLYVICFDLKNPSIVIIDSLDMDVKKKLTKAEKAITEKHTSDCNIIAAKLKGITVRYLKSVGHIKAGVIKLCKPKVLKLKWATHGMLEDSGVLIMRHMETFMWTGVDVWDCGLSIDARKLKQQILRLRKKYAAKILLSPINIHEKKIKGSVWVVT</sequence>
<gene>
    <name evidence="1" type="ORF">QVD17_06708</name>
</gene>
<keyword evidence="2" id="KW-1185">Reference proteome</keyword>
<name>A0AAD8LL63_TARER</name>
<proteinExistence type="predicted"/>
<protein>
    <submittedName>
        <fullName evidence="1">Uncharacterized protein</fullName>
    </submittedName>
</protein>
<accession>A0AAD8LL63</accession>
<dbReference type="EMBL" id="JAUHHV010000001">
    <property type="protein sequence ID" value="KAK1440876.1"/>
    <property type="molecule type" value="Genomic_DNA"/>
</dbReference>